<dbReference type="GeneID" id="33564893"/>
<feature type="transmembrane region" description="Helical" evidence="1">
    <location>
        <begin position="68"/>
        <end position="90"/>
    </location>
</feature>
<keyword evidence="3" id="KW-1185">Reference proteome</keyword>
<reference evidence="2 3" key="1">
    <citation type="submission" date="2016-07" db="EMBL/GenBank/DDBJ databases">
        <title>Pervasive Adenine N6-methylation of Active Genes in Fungi.</title>
        <authorList>
            <consortium name="DOE Joint Genome Institute"/>
            <person name="Mondo S.J."/>
            <person name="Dannebaum R.O."/>
            <person name="Kuo R.C."/>
            <person name="Labutti K."/>
            <person name="Haridas S."/>
            <person name="Kuo A."/>
            <person name="Salamov A."/>
            <person name="Ahrendt S.R."/>
            <person name="Lipzen A."/>
            <person name="Sullivan W."/>
            <person name="Andreopoulos W.B."/>
            <person name="Clum A."/>
            <person name="Lindquist E."/>
            <person name="Daum C."/>
            <person name="Ramamoorthy G.K."/>
            <person name="Gryganskyi A."/>
            <person name="Culley D."/>
            <person name="Magnuson J.K."/>
            <person name="James T.Y."/>
            <person name="O'Malley M.A."/>
            <person name="Stajich J.E."/>
            <person name="Spatafora J.W."/>
            <person name="Visel A."/>
            <person name="Grigoriev I.V."/>
        </authorList>
    </citation>
    <scope>NUCLEOTIDE SEQUENCE [LARGE SCALE GENOMIC DNA]</scope>
    <source>
        <strain evidence="2 3">NRRL 3116</strain>
    </source>
</reference>
<sequence length="138" mass="16194">MWNEHAIITHPPNKHTHTKKRVCSKIVVDGYIIHVLQMIVCIAYSIALQAPLFSWFSPSNDMSHHSSLSFSLSLFSFSFSLLLSLHTCMIKTFIYSIQSTDRKNIAFSMNMFMLNVEPFFIFYFFYFSLQINNWYVLS</sequence>
<accession>A0A1Y2GXI5</accession>
<keyword evidence="1" id="KW-0472">Membrane</keyword>
<gene>
    <name evidence="2" type="ORF">BCR41DRAFT_347181</name>
</gene>
<dbReference type="Proteomes" id="UP000193648">
    <property type="component" value="Unassembled WGS sequence"/>
</dbReference>
<feature type="transmembrane region" description="Helical" evidence="1">
    <location>
        <begin position="26"/>
        <end position="48"/>
    </location>
</feature>
<evidence type="ECO:0000313" key="2">
    <source>
        <dbReference type="EMBL" id="ORZ26987.1"/>
    </source>
</evidence>
<evidence type="ECO:0000313" key="3">
    <source>
        <dbReference type="Proteomes" id="UP000193648"/>
    </source>
</evidence>
<proteinExistence type="predicted"/>
<dbReference type="InParanoid" id="A0A1Y2GXI5"/>
<comment type="caution">
    <text evidence="2">The sequence shown here is derived from an EMBL/GenBank/DDBJ whole genome shotgun (WGS) entry which is preliminary data.</text>
</comment>
<dbReference type="RefSeq" id="XP_021884734.1">
    <property type="nucleotide sequence ID" value="XM_022023049.1"/>
</dbReference>
<keyword evidence="1" id="KW-1133">Transmembrane helix</keyword>
<organism evidence="2 3">
    <name type="scientific">Lobosporangium transversale</name>
    <dbReference type="NCBI Taxonomy" id="64571"/>
    <lineage>
        <taxon>Eukaryota</taxon>
        <taxon>Fungi</taxon>
        <taxon>Fungi incertae sedis</taxon>
        <taxon>Mucoromycota</taxon>
        <taxon>Mortierellomycotina</taxon>
        <taxon>Mortierellomycetes</taxon>
        <taxon>Mortierellales</taxon>
        <taxon>Mortierellaceae</taxon>
        <taxon>Lobosporangium</taxon>
    </lineage>
</organism>
<evidence type="ECO:0000256" key="1">
    <source>
        <dbReference type="SAM" id="Phobius"/>
    </source>
</evidence>
<dbReference type="EMBL" id="MCFF01000005">
    <property type="protein sequence ID" value="ORZ26987.1"/>
    <property type="molecule type" value="Genomic_DNA"/>
</dbReference>
<feature type="transmembrane region" description="Helical" evidence="1">
    <location>
        <begin position="111"/>
        <end position="129"/>
    </location>
</feature>
<protein>
    <submittedName>
        <fullName evidence="2">Uncharacterized protein</fullName>
    </submittedName>
</protein>
<keyword evidence="1" id="KW-0812">Transmembrane</keyword>
<dbReference type="AlphaFoldDB" id="A0A1Y2GXI5"/>
<name>A0A1Y2GXI5_9FUNG</name>